<comment type="caution">
    <text evidence="3">The sequence shown here is derived from an EMBL/GenBank/DDBJ whole genome shotgun (WGS) entry which is preliminary data.</text>
</comment>
<organism evidence="3 4">
    <name type="scientific">Segatella cerevisiae</name>
    <dbReference type="NCBI Taxonomy" id="2053716"/>
    <lineage>
        <taxon>Bacteria</taxon>
        <taxon>Pseudomonadati</taxon>
        <taxon>Bacteroidota</taxon>
        <taxon>Bacteroidia</taxon>
        <taxon>Bacteroidales</taxon>
        <taxon>Prevotellaceae</taxon>
        <taxon>Segatella</taxon>
    </lineage>
</organism>
<evidence type="ECO:0000313" key="3">
    <source>
        <dbReference type="EMBL" id="MCO6025923.1"/>
    </source>
</evidence>
<proteinExistence type="inferred from homology"/>
<dbReference type="InterPro" id="IPR001451">
    <property type="entry name" value="Hexapep"/>
</dbReference>
<keyword evidence="3" id="KW-0012">Acyltransferase</keyword>
<dbReference type="Pfam" id="PF00132">
    <property type="entry name" value="Hexapep"/>
    <property type="match status" value="1"/>
</dbReference>
<gene>
    <name evidence="3" type="ORF">NG821_08755</name>
</gene>
<sequence length="179" mass="20215">MIKIILLQCKFLLVAFLNLTYNLVPNPLRNYYLRLFGIKIHSGSVIHRYCKFFHVGKLTIGKNSVVNFGCYLDNRRGIRIGNNVGLAHHVKIYTLGHDIDDPMFRTKGKPVVLEDGVFVFANVLIMPGVTLHKNCVILPGSVVTKDIDANAVAGGNPARILRYRTVDTPPQSYRYWFAL</sequence>
<dbReference type="Gene3D" id="2.160.10.10">
    <property type="entry name" value="Hexapeptide repeat proteins"/>
    <property type="match status" value="1"/>
</dbReference>
<dbReference type="InterPro" id="IPR051159">
    <property type="entry name" value="Hexapeptide_acetyltransf"/>
</dbReference>
<comment type="similarity">
    <text evidence="1">Belongs to the transferase hexapeptide repeat family.</text>
</comment>
<dbReference type="PANTHER" id="PTHR23416">
    <property type="entry name" value="SIALIC ACID SYNTHASE-RELATED"/>
    <property type="match status" value="1"/>
</dbReference>
<evidence type="ECO:0000256" key="2">
    <source>
        <dbReference type="ARBA" id="ARBA00022679"/>
    </source>
</evidence>
<keyword evidence="4" id="KW-1185">Reference proteome</keyword>
<dbReference type="EMBL" id="JAMXLY010000033">
    <property type="protein sequence ID" value="MCO6025923.1"/>
    <property type="molecule type" value="Genomic_DNA"/>
</dbReference>
<dbReference type="CDD" id="cd04647">
    <property type="entry name" value="LbH_MAT_like"/>
    <property type="match status" value="1"/>
</dbReference>
<dbReference type="SUPFAM" id="SSF51161">
    <property type="entry name" value="Trimeric LpxA-like enzymes"/>
    <property type="match status" value="1"/>
</dbReference>
<evidence type="ECO:0000256" key="1">
    <source>
        <dbReference type="ARBA" id="ARBA00007274"/>
    </source>
</evidence>
<dbReference type="RefSeq" id="WP_252761281.1">
    <property type="nucleotide sequence ID" value="NZ_JAMXLY010000033.1"/>
</dbReference>
<reference evidence="3 4" key="1">
    <citation type="submission" date="2022-06" db="EMBL/GenBank/DDBJ databases">
        <title>A taxonomic note on the genus Prevotella: Description of four novel genera and emended description of the genera Hallella and Xylanibacter.</title>
        <authorList>
            <person name="Hitch T.C.A."/>
        </authorList>
    </citation>
    <scope>NUCLEOTIDE SEQUENCE [LARGE SCALE GENOMIC DNA]</scope>
    <source>
        <strain evidence="3 4">DSM 100619</strain>
    </source>
</reference>
<dbReference type="Proteomes" id="UP001204015">
    <property type="component" value="Unassembled WGS sequence"/>
</dbReference>
<dbReference type="GO" id="GO:0016746">
    <property type="term" value="F:acyltransferase activity"/>
    <property type="evidence" value="ECO:0007669"/>
    <property type="project" value="UniProtKB-KW"/>
</dbReference>
<protein>
    <submittedName>
        <fullName evidence="3">Acyltransferase</fullName>
    </submittedName>
</protein>
<dbReference type="InterPro" id="IPR011004">
    <property type="entry name" value="Trimer_LpxA-like_sf"/>
</dbReference>
<keyword evidence="2" id="KW-0808">Transferase</keyword>
<evidence type="ECO:0000313" key="4">
    <source>
        <dbReference type="Proteomes" id="UP001204015"/>
    </source>
</evidence>
<accession>A0ABT1C0C9</accession>
<name>A0ABT1C0C9_9BACT</name>
<dbReference type="PANTHER" id="PTHR23416:SF23">
    <property type="entry name" value="ACETYLTRANSFERASE C18B11.09C-RELATED"/>
    <property type="match status" value="1"/>
</dbReference>